<comment type="similarity">
    <text evidence="1 2">Belongs to the endosulfine family.</text>
</comment>
<keyword evidence="4" id="KW-0812">Transmembrane</keyword>
<dbReference type="Pfam" id="PF04667">
    <property type="entry name" value="Endosulfine"/>
    <property type="match status" value="1"/>
</dbReference>
<dbReference type="InterPro" id="IPR006760">
    <property type="entry name" value="Endosulphine"/>
</dbReference>
<feature type="region of interest" description="Disordered" evidence="3">
    <location>
        <begin position="88"/>
        <end position="133"/>
    </location>
</feature>
<sequence length="236" mass="26087">MPQAHNIRRPIFSSAMTTQPFVFFLFFFFHFTVYFASSSFLFHISGNSSVSSTFTSDSRVLGQENQLCILNLAMSDTKPDIFLQKRAHKMSNPSDESGKEPNLGPLKGEVNDDLPAEDPKGAEEESQDPSLAEKEELMKKKYGGLVKKKPPLITKDHERAFFDSADWALGKQGGHKAKTPAEALRPKLEPTPHQQLRTRLSASKLTDAGEDGSNNDLDQLDDEQSGTPAADGENKS</sequence>
<comment type="caution">
    <text evidence="5">The sequence shown here is derived from an EMBL/GenBank/DDBJ whole genome shotgun (WGS) entry which is preliminary data.</text>
</comment>
<proteinExistence type="inferred from homology"/>
<keyword evidence="6" id="KW-1185">Reference proteome</keyword>
<dbReference type="GO" id="GO:0004864">
    <property type="term" value="F:protein phosphatase inhibitor activity"/>
    <property type="evidence" value="ECO:0007669"/>
    <property type="project" value="TreeGrafter"/>
</dbReference>
<dbReference type="GO" id="GO:0005737">
    <property type="term" value="C:cytoplasm"/>
    <property type="evidence" value="ECO:0007669"/>
    <property type="project" value="TreeGrafter"/>
</dbReference>
<keyword evidence="4" id="KW-0472">Membrane</keyword>
<evidence type="ECO:0000256" key="4">
    <source>
        <dbReference type="SAM" id="Phobius"/>
    </source>
</evidence>
<dbReference type="EMBL" id="JBANQN010000005">
    <property type="protein sequence ID" value="KAK6788820.1"/>
    <property type="molecule type" value="Genomic_DNA"/>
</dbReference>
<evidence type="ECO:0000256" key="1">
    <source>
        <dbReference type="ARBA" id="ARBA00010520"/>
    </source>
</evidence>
<feature type="region of interest" description="Disordered" evidence="3">
    <location>
        <begin position="170"/>
        <end position="236"/>
    </location>
</feature>
<accession>A0AAN8TKL5</accession>
<evidence type="ECO:0000256" key="3">
    <source>
        <dbReference type="SAM" id="MobiDB-lite"/>
    </source>
</evidence>
<reference evidence="5 6" key="1">
    <citation type="submission" date="2024-02" db="EMBL/GenBank/DDBJ databases">
        <title>de novo genome assembly of Solanum bulbocastanum strain 11H21.</title>
        <authorList>
            <person name="Hosaka A.J."/>
        </authorList>
    </citation>
    <scope>NUCLEOTIDE SEQUENCE [LARGE SCALE GENOMIC DNA]</scope>
    <source>
        <tissue evidence="5">Young leaves</tissue>
    </source>
</reference>
<gene>
    <name evidence="5" type="ORF">RDI58_012618</name>
</gene>
<protein>
    <recommendedName>
        <fullName evidence="7">Negatively light-regulated protein</fullName>
    </recommendedName>
</protein>
<dbReference type="PANTHER" id="PTHR10358">
    <property type="entry name" value="ENDOSULFINE"/>
    <property type="match status" value="1"/>
</dbReference>
<name>A0AAN8TKL5_SOLBU</name>
<evidence type="ECO:0000313" key="5">
    <source>
        <dbReference type="EMBL" id="KAK6788820.1"/>
    </source>
</evidence>
<dbReference type="Proteomes" id="UP001371456">
    <property type="component" value="Unassembled WGS sequence"/>
</dbReference>
<feature type="transmembrane region" description="Helical" evidence="4">
    <location>
        <begin position="21"/>
        <end position="42"/>
    </location>
</feature>
<dbReference type="PANTHER" id="PTHR10358:SF6">
    <property type="entry name" value="ENDOSULFINE, ISOFORM A"/>
    <property type="match status" value="1"/>
</dbReference>
<keyword evidence="4" id="KW-1133">Transmembrane helix</keyword>
<evidence type="ECO:0008006" key="7">
    <source>
        <dbReference type="Google" id="ProtNLM"/>
    </source>
</evidence>
<evidence type="ECO:0000256" key="2">
    <source>
        <dbReference type="RuleBase" id="RU363120"/>
    </source>
</evidence>
<evidence type="ECO:0000313" key="6">
    <source>
        <dbReference type="Proteomes" id="UP001371456"/>
    </source>
</evidence>
<feature type="compositionally biased region" description="Polar residues" evidence="3">
    <location>
        <begin position="192"/>
        <end position="204"/>
    </location>
</feature>
<organism evidence="5 6">
    <name type="scientific">Solanum bulbocastanum</name>
    <name type="common">Wild potato</name>
    <dbReference type="NCBI Taxonomy" id="147425"/>
    <lineage>
        <taxon>Eukaryota</taxon>
        <taxon>Viridiplantae</taxon>
        <taxon>Streptophyta</taxon>
        <taxon>Embryophyta</taxon>
        <taxon>Tracheophyta</taxon>
        <taxon>Spermatophyta</taxon>
        <taxon>Magnoliopsida</taxon>
        <taxon>eudicotyledons</taxon>
        <taxon>Gunneridae</taxon>
        <taxon>Pentapetalae</taxon>
        <taxon>asterids</taxon>
        <taxon>lamiids</taxon>
        <taxon>Solanales</taxon>
        <taxon>Solanaceae</taxon>
        <taxon>Solanoideae</taxon>
        <taxon>Solaneae</taxon>
        <taxon>Solanum</taxon>
    </lineage>
</organism>
<dbReference type="AlphaFoldDB" id="A0AAN8TKL5"/>